<evidence type="ECO:0000259" key="3">
    <source>
        <dbReference type="Pfam" id="PF06991"/>
    </source>
</evidence>
<dbReference type="OrthoDB" id="1111734at2759"/>
<feature type="region of interest" description="Disordered" evidence="2">
    <location>
        <begin position="384"/>
        <end position="414"/>
    </location>
</feature>
<organism evidence="4 5">
    <name type="scientific">Blyttiomyces helicus</name>
    <dbReference type="NCBI Taxonomy" id="388810"/>
    <lineage>
        <taxon>Eukaryota</taxon>
        <taxon>Fungi</taxon>
        <taxon>Fungi incertae sedis</taxon>
        <taxon>Chytridiomycota</taxon>
        <taxon>Chytridiomycota incertae sedis</taxon>
        <taxon>Chytridiomycetes</taxon>
        <taxon>Chytridiomycetes incertae sedis</taxon>
        <taxon>Blyttiomyces</taxon>
    </lineage>
</organism>
<feature type="compositionally biased region" description="Basic and acidic residues" evidence="2">
    <location>
        <begin position="266"/>
        <end position="286"/>
    </location>
</feature>
<feature type="compositionally biased region" description="Basic and acidic residues" evidence="2">
    <location>
        <begin position="41"/>
        <end position="52"/>
    </location>
</feature>
<dbReference type="InterPro" id="IPR009730">
    <property type="entry name" value="MFAP1_C"/>
</dbReference>
<accession>A0A4P9WIL5</accession>
<feature type="region of interest" description="Disordered" evidence="2">
    <location>
        <begin position="266"/>
        <end position="288"/>
    </location>
</feature>
<dbReference type="PANTHER" id="PTHR15327">
    <property type="entry name" value="MICROFIBRIL-ASSOCIATED PROTEIN"/>
    <property type="match status" value="1"/>
</dbReference>
<evidence type="ECO:0000313" key="4">
    <source>
        <dbReference type="EMBL" id="RKO91733.1"/>
    </source>
</evidence>
<keyword evidence="5" id="KW-1185">Reference proteome</keyword>
<dbReference type="InterPro" id="IPR033194">
    <property type="entry name" value="MFAP1"/>
</dbReference>
<feature type="coiled-coil region" evidence="1">
    <location>
        <begin position="187"/>
        <end position="234"/>
    </location>
</feature>
<feature type="compositionally biased region" description="Acidic residues" evidence="2">
    <location>
        <begin position="146"/>
        <end position="168"/>
    </location>
</feature>
<evidence type="ECO:0000256" key="1">
    <source>
        <dbReference type="SAM" id="Coils"/>
    </source>
</evidence>
<keyword evidence="1" id="KW-0175">Coiled coil</keyword>
<evidence type="ECO:0000256" key="2">
    <source>
        <dbReference type="SAM" id="MobiDB-lite"/>
    </source>
</evidence>
<dbReference type="EMBL" id="KZ994930">
    <property type="protein sequence ID" value="RKO91733.1"/>
    <property type="molecule type" value="Genomic_DNA"/>
</dbReference>
<gene>
    <name evidence="4" type="ORF">BDK51DRAFT_35197</name>
</gene>
<reference evidence="5" key="1">
    <citation type="journal article" date="2018" name="Nat. Microbiol.">
        <title>Leveraging single-cell genomics to expand the fungal tree of life.</title>
        <authorList>
            <person name="Ahrendt S.R."/>
            <person name="Quandt C.A."/>
            <person name="Ciobanu D."/>
            <person name="Clum A."/>
            <person name="Salamov A."/>
            <person name="Andreopoulos B."/>
            <person name="Cheng J.F."/>
            <person name="Woyke T."/>
            <person name="Pelin A."/>
            <person name="Henrissat B."/>
            <person name="Reynolds N.K."/>
            <person name="Benny G.L."/>
            <person name="Smith M.E."/>
            <person name="James T.Y."/>
            <person name="Grigoriev I.V."/>
        </authorList>
    </citation>
    <scope>NUCLEOTIDE SEQUENCE [LARGE SCALE GENOMIC DNA]</scope>
</reference>
<proteinExistence type="predicted"/>
<protein>
    <submittedName>
        <fullName evidence="4">Splicing factor, Prp19-binding domain-containing protein</fullName>
    </submittedName>
</protein>
<dbReference type="Pfam" id="PF06991">
    <property type="entry name" value="MFAP1"/>
    <property type="match status" value="1"/>
</dbReference>
<name>A0A4P9WIL5_9FUNG</name>
<evidence type="ECO:0000313" key="5">
    <source>
        <dbReference type="Proteomes" id="UP000269721"/>
    </source>
</evidence>
<feature type="compositionally biased region" description="Basic and acidic residues" evidence="2">
    <location>
        <begin position="127"/>
        <end position="145"/>
    </location>
</feature>
<feature type="region of interest" description="Disordered" evidence="2">
    <location>
        <begin position="1"/>
        <end position="178"/>
    </location>
</feature>
<feature type="domain" description="Micro-fibrillar-associated protein 1 C-terminal" evidence="3">
    <location>
        <begin position="165"/>
        <end position="376"/>
    </location>
</feature>
<dbReference type="Proteomes" id="UP000269721">
    <property type="component" value="Unassembled WGS sequence"/>
</dbReference>
<feature type="compositionally biased region" description="Acidic residues" evidence="2">
    <location>
        <begin position="30"/>
        <end position="40"/>
    </location>
</feature>
<dbReference type="AlphaFoldDB" id="A0A4P9WIL5"/>
<sequence length="414" mass="47829">MSSAKPPGRNRPVRYWPGKAPKEAQAASDSESDSDQDLPEDALKQRSVKTEEITEVSLTSAEVQSDRRLRRLMQTSKDAEADGGEEIERPGRRAQAVSQVKAEDTKADQESEEEDEDAVARRRNRIREKALLRQQEEEAAAKAKQEEEEEEEEDEYTTDYTTDSEDEPVASRTLMKPVFIPKAQRETILEQERLDKEREEAAELKAKQLEERRLESHEMVAEELRKEMAAVQVNNDPIDVDDTDGLDEEEEYAAWKLRELRRIKRDREEKDRREAEEADLQRRRNMTDAQLAAENARLGLNAGSEKAKRKFMQKYYHKGAFYTDDDKVNTALQTRNFSEPTLEDHFNKESLPSVMQVKNFGRAGQTKYTHLKDQDTTQLDSAWAQQSEVNKRTWSKMGGMKAQSFDKPGKRRRA</sequence>